<organism evidence="2 3">
    <name type="scientific">Streptomyces carminius</name>
    <dbReference type="NCBI Taxonomy" id="2665496"/>
    <lineage>
        <taxon>Bacteria</taxon>
        <taxon>Bacillati</taxon>
        <taxon>Actinomycetota</taxon>
        <taxon>Actinomycetes</taxon>
        <taxon>Kitasatosporales</taxon>
        <taxon>Streptomycetaceae</taxon>
        <taxon>Streptomyces</taxon>
    </lineage>
</organism>
<evidence type="ECO:0000256" key="1">
    <source>
        <dbReference type="SAM" id="Phobius"/>
    </source>
</evidence>
<dbReference type="Proteomes" id="UP000230407">
    <property type="component" value="Unassembled WGS sequence"/>
</dbReference>
<keyword evidence="3" id="KW-1185">Reference proteome</keyword>
<sequence>MYARRSTVCPMPQSETSGVGARAQLDPAEADPLSRWQRVGAAAAGLLLAGAGSVAMFTSGNGAGTAVALVAGSVFLLMAITGMPLLGGRLMDAELMMGRRRARLIRRARLGPPPEARRLLDDMLLTDPGVVEDPHAVALDFALLLSEVAYAADAALEPDRGLHPLADPEVGDPLLVLEASAGQRVGIYAMAAKMESGRLSASFVDRFTARAKDAECDVYLLVTAASFKDDLRSLAVRLERETGRPVGVVDWSIRNTGLRRGIDDLVHRGTRLPGQGAPQ</sequence>
<accession>A0A2M8LQG5</accession>
<keyword evidence="1" id="KW-0812">Transmembrane</keyword>
<feature type="transmembrane region" description="Helical" evidence="1">
    <location>
        <begin position="66"/>
        <end position="91"/>
    </location>
</feature>
<name>A0A2M8LQG5_9ACTN</name>
<feature type="transmembrane region" description="Helical" evidence="1">
    <location>
        <begin position="39"/>
        <end position="60"/>
    </location>
</feature>
<evidence type="ECO:0000313" key="3">
    <source>
        <dbReference type="Proteomes" id="UP000230407"/>
    </source>
</evidence>
<keyword evidence="1" id="KW-1133">Transmembrane helix</keyword>
<gene>
    <name evidence="2" type="ORF">CUT44_28220</name>
</gene>
<reference evidence="2 3" key="1">
    <citation type="submission" date="2017-11" db="EMBL/GenBank/DDBJ databases">
        <title>Streptomyces carmine sp. nov., a novel actinomycete isolated from Sophora alopecuroides in Xinjiang, China.</title>
        <authorList>
            <person name="Wang Y."/>
            <person name="Luo X."/>
            <person name="Wan C."/>
            <person name="Zhang L."/>
        </authorList>
    </citation>
    <scope>NUCLEOTIDE SEQUENCE [LARGE SCALE GENOMIC DNA]</scope>
    <source>
        <strain evidence="2 3">TRM SA0054</strain>
    </source>
</reference>
<dbReference type="AlphaFoldDB" id="A0A2M8LQG5"/>
<evidence type="ECO:0000313" key="2">
    <source>
        <dbReference type="EMBL" id="PJE94180.1"/>
    </source>
</evidence>
<protein>
    <submittedName>
        <fullName evidence="2">Uncharacterized protein</fullName>
    </submittedName>
</protein>
<proteinExistence type="predicted"/>
<comment type="caution">
    <text evidence="2">The sequence shown here is derived from an EMBL/GenBank/DDBJ whole genome shotgun (WGS) entry which is preliminary data.</text>
</comment>
<keyword evidence="1" id="KW-0472">Membrane</keyword>
<dbReference type="EMBL" id="PGGW01000069">
    <property type="protein sequence ID" value="PJE94180.1"/>
    <property type="molecule type" value="Genomic_DNA"/>
</dbReference>